<comment type="caution">
    <text evidence="2">The sequence shown here is derived from an EMBL/GenBank/DDBJ whole genome shotgun (WGS) entry which is preliminary data.</text>
</comment>
<name>A0A699JNT2_TANCI</name>
<proteinExistence type="predicted"/>
<feature type="region of interest" description="Disordered" evidence="1">
    <location>
        <begin position="1"/>
        <end position="24"/>
    </location>
</feature>
<sequence length="120" mass="13330">VVTSRYPTANNQLRNSSNPRRQATINDGRVTLQPVQGRRVSFATDAYDSDCDELNTSKVALMANLSHYGLDVLDVVHNPDNIHNNMINQSVQAMPSSKQSSVMNHSETRITIDSNIIPYS</sequence>
<protein>
    <submittedName>
        <fullName evidence="2">Uncharacterized protein</fullName>
    </submittedName>
</protein>
<evidence type="ECO:0000313" key="2">
    <source>
        <dbReference type="EMBL" id="GFA44171.1"/>
    </source>
</evidence>
<gene>
    <name evidence="2" type="ORF">Tci_616143</name>
</gene>
<dbReference type="EMBL" id="BKCJ010424690">
    <property type="protein sequence ID" value="GFA44171.1"/>
    <property type="molecule type" value="Genomic_DNA"/>
</dbReference>
<accession>A0A699JNT2</accession>
<dbReference type="AlphaFoldDB" id="A0A699JNT2"/>
<evidence type="ECO:0000256" key="1">
    <source>
        <dbReference type="SAM" id="MobiDB-lite"/>
    </source>
</evidence>
<reference evidence="2" key="1">
    <citation type="journal article" date="2019" name="Sci. Rep.">
        <title>Draft genome of Tanacetum cinerariifolium, the natural source of mosquito coil.</title>
        <authorList>
            <person name="Yamashiro T."/>
            <person name="Shiraishi A."/>
            <person name="Satake H."/>
            <person name="Nakayama K."/>
        </authorList>
    </citation>
    <scope>NUCLEOTIDE SEQUENCE</scope>
</reference>
<organism evidence="2">
    <name type="scientific">Tanacetum cinerariifolium</name>
    <name type="common">Dalmatian daisy</name>
    <name type="synonym">Chrysanthemum cinerariifolium</name>
    <dbReference type="NCBI Taxonomy" id="118510"/>
    <lineage>
        <taxon>Eukaryota</taxon>
        <taxon>Viridiplantae</taxon>
        <taxon>Streptophyta</taxon>
        <taxon>Embryophyta</taxon>
        <taxon>Tracheophyta</taxon>
        <taxon>Spermatophyta</taxon>
        <taxon>Magnoliopsida</taxon>
        <taxon>eudicotyledons</taxon>
        <taxon>Gunneridae</taxon>
        <taxon>Pentapetalae</taxon>
        <taxon>asterids</taxon>
        <taxon>campanulids</taxon>
        <taxon>Asterales</taxon>
        <taxon>Asteraceae</taxon>
        <taxon>Asteroideae</taxon>
        <taxon>Anthemideae</taxon>
        <taxon>Anthemidinae</taxon>
        <taxon>Tanacetum</taxon>
    </lineage>
</organism>
<feature type="non-terminal residue" evidence="2">
    <location>
        <position position="1"/>
    </location>
</feature>